<feature type="compositionally biased region" description="Basic and acidic residues" evidence="1">
    <location>
        <begin position="109"/>
        <end position="119"/>
    </location>
</feature>
<dbReference type="EMBL" id="BNEA01000015">
    <property type="protein sequence ID" value="GHI57854.1"/>
    <property type="molecule type" value="Genomic_DNA"/>
</dbReference>
<evidence type="ECO:0000313" key="3">
    <source>
        <dbReference type="Proteomes" id="UP000646738"/>
    </source>
</evidence>
<reference evidence="3" key="1">
    <citation type="submission" date="2023-07" db="EMBL/GenBank/DDBJ databases">
        <title>Whole genome shotgun sequence of Streptomyces achromogenes subsp. rubradiris NBRC 14000.</title>
        <authorList>
            <person name="Komaki H."/>
            <person name="Tamura T."/>
        </authorList>
    </citation>
    <scope>NUCLEOTIDE SEQUENCE [LARGE SCALE GENOMIC DNA]</scope>
    <source>
        <strain evidence="3">NBRC 14000</strain>
    </source>
</reference>
<comment type="caution">
    <text evidence="2">The sequence shown here is derived from an EMBL/GenBank/DDBJ whole genome shotgun (WGS) entry which is preliminary data.</text>
</comment>
<evidence type="ECO:0000256" key="1">
    <source>
        <dbReference type="SAM" id="MobiDB-lite"/>
    </source>
</evidence>
<sequence>MTLTTVDLFASALRFRPDGDVRAGARRMTDGDPGVWQVAAFPVETDADVHADHWETHPDGEEAVCCLSGGVRLYVRPLDEDGPEEDGAAAGGHRRDRAPGPPASTGTGRPERPDVDHPPARLPPGAAGLTVPSEVRRCARP</sequence>
<dbReference type="Proteomes" id="UP000646738">
    <property type="component" value="Unassembled WGS sequence"/>
</dbReference>
<gene>
    <name evidence="2" type="ORF">Srubr_77000</name>
</gene>
<protein>
    <submittedName>
        <fullName evidence="2">Uncharacterized protein</fullName>
    </submittedName>
</protein>
<accession>A0ABQ3RPS1</accession>
<keyword evidence="3" id="KW-1185">Reference proteome</keyword>
<proteinExistence type="predicted"/>
<evidence type="ECO:0000313" key="2">
    <source>
        <dbReference type="EMBL" id="GHI57854.1"/>
    </source>
</evidence>
<name>A0ABQ3RPS1_STRRR</name>
<feature type="region of interest" description="Disordered" evidence="1">
    <location>
        <begin position="77"/>
        <end position="141"/>
    </location>
</feature>
<organism evidence="2 3">
    <name type="scientific">Streptomyces rubradiris</name>
    <name type="common">Streptomyces achromogenes subsp. rubradiris</name>
    <dbReference type="NCBI Taxonomy" id="285531"/>
    <lineage>
        <taxon>Bacteria</taxon>
        <taxon>Bacillati</taxon>
        <taxon>Actinomycetota</taxon>
        <taxon>Actinomycetes</taxon>
        <taxon>Kitasatosporales</taxon>
        <taxon>Streptomycetaceae</taxon>
        <taxon>Streptomyces</taxon>
    </lineage>
</organism>